<evidence type="ECO:0000313" key="5">
    <source>
        <dbReference type="EMBL" id="PAV25493.1"/>
    </source>
</evidence>
<dbReference type="InterPro" id="IPR036265">
    <property type="entry name" value="HIT-like_sf"/>
</dbReference>
<dbReference type="Pfam" id="PF01230">
    <property type="entry name" value="HIT"/>
    <property type="match status" value="1"/>
</dbReference>
<evidence type="ECO:0000256" key="2">
    <source>
        <dbReference type="PIRSR" id="PIRSR601310-3"/>
    </source>
</evidence>
<dbReference type="Gene3D" id="3.30.428.10">
    <property type="entry name" value="HIT-like"/>
    <property type="match status" value="1"/>
</dbReference>
<dbReference type="SUPFAM" id="SSF54197">
    <property type="entry name" value="HIT-like"/>
    <property type="match status" value="1"/>
</dbReference>
<reference evidence="5 6" key="1">
    <citation type="submission" date="2017-07" db="EMBL/GenBank/DDBJ databases">
        <title>Tamlnaduibacter salinus (Mi-7) genome sequencing.</title>
        <authorList>
            <person name="Verma A."/>
            <person name="Krishnamurthi S."/>
        </authorList>
    </citation>
    <scope>NUCLEOTIDE SEQUENCE [LARGE SCALE GENOMIC DNA]</scope>
    <source>
        <strain evidence="5 6">Mi-7</strain>
    </source>
</reference>
<name>A0A2A2I375_9GAMM</name>
<gene>
    <name evidence="5" type="ORF">CF392_10695</name>
</gene>
<sequence length="132" mass="14980">MSRILCPFCSHPEELQTGVVLQNDYAHARLDAYPVSDGHLLIVPKRHAADWFDLTTEEQQAIMDLVEQGKQWLDAHYQPDGYNIGMNCGEAAGQTVMHMHCHVIPRYSGDVGDPRGGVRWVMPDKADYWSDR</sequence>
<dbReference type="AlphaFoldDB" id="A0A2A2I375"/>
<evidence type="ECO:0000256" key="1">
    <source>
        <dbReference type="PIRSR" id="PIRSR601310-1"/>
    </source>
</evidence>
<dbReference type="PRINTS" id="PR00332">
    <property type="entry name" value="HISTRIAD"/>
</dbReference>
<dbReference type="PANTHER" id="PTHR42997">
    <property type="entry name" value="HIT FAMILY HYDROLASE"/>
    <property type="match status" value="1"/>
</dbReference>
<proteinExistence type="predicted"/>
<dbReference type="PANTHER" id="PTHR42997:SF1">
    <property type="entry name" value="AP-4-A PHOSPHORYLASE"/>
    <property type="match status" value="1"/>
</dbReference>
<keyword evidence="5" id="KW-0378">Hydrolase</keyword>
<dbReference type="Proteomes" id="UP000218332">
    <property type="component" value="Unassembled WGS sequence"/>
</dbReference>
<dbReference type="PROSITE" id="PS51084">
    <property type="entry name" value="HIT_2"/>
    <property type="match status" value="1"/>
</dbReference>
<dbReference type="RefSeq" id="WP_095611455.1">
    <property type="nucleotide sequence ID" value="NZ_NMPM01000059.1"/>
</dbReference>
<accession>A0A2A2I375</accession>
<dbReference type="InterPro" id="IPR052908">
    <property type="entry name" value="AP-4-A_phosphorylase"/>
</dbReference>
<feature type="domain" description="HIT" evidence="4">
    <location>
        <begin position="7"/>
        <end position="113"/>
    </location>
</feature>
<dbReference type="InterPro" id="IPR011146">
    <property type="entry name" value="HIT-like"/>
</dbReference>
<comment type="caution">
    <text evidence="5">The sequence shown here is derived from an EMBL/GenBank/DDBJ whole genome shotgun (WGS) entry which is preliminary data.</text>
</comment>
<evidence type="ECO:0000313" key="6">
    <source>
        <dbReference type="Proteomes" id="UP000218332"/>
    </source>
</evidence>
<dbReference type="EMBL" id="NMPM01000059">
    <property type="protein sequence ID" value="PAV25493.1"/>
    <property type="molecule type" value="Genomic_DNA"/>
</dbReference>
<evidence type="ECO:0000256" key="3">
    <source>
        <dbReference type="PROSITE-ProRule" id="PRU00464"/>
    </source>
</evidence>
<keyword evidence="6" id="KW-1185">Reference proteome</keyword>
<organism evidence="5 6">
    <name type="scientific">Tamilnaduibacter salinus</name>
    <dbReference type="NCBI Taxonomy" id="1484056"/>
    <lineage>
        <taxon>Bacteria</taxon>
        <taxon>Pseudomonadati</taxon>
        <taxon>Pseudomonadota</taxon>
        <taxon>Gammaproteobacteria</taxon>
        <taxon>Pseudomonadales</taxon>
        <taxon>Marinobacteraceae</taxon>
        <taxon>Tamilnaduibacter</taxon>
    </lineage>
</organism>
<evidence type="ECO:0000259" key="4">
    <source>
        <dbReference type="PROSITE" id="PS51084"/>
    </source>
</evidence>
<feature type="short sequence motif" description="Histidine triad motif" evidence="2 3">
    <location>
        <begin position="98"/>
        <end position="102"/>
    </location>
</feature>
<dbReference type="InterPro" id="IPR001310">
    <property type="entry name" value="Histidine_triad_HIT"/>
</dbReference>
<protein>
    <submittedName>
        <fullName evidence="5">Diadenosine tetraphosphate hydrolase</fullName>
    </submittedName>
</protein>
<feature type="active site" description="Tele-AMP-histidine intermediate" evidence="1">
    <location>
        <position position="100"/>
    </location>
</feature>
<dbReference type="GO" id="GO:0016787">
    <property type="term" value="F:hydrolase activity"/>
    <property type="evidence" value="ECO:0007669"/>
    <property type="project" value="UniProtKB-KW"/>
</dbReference>